<dbReference type="SUPFAM" id="SSF50129">
    <property type="entry name" value="GroES-like"/>
    <property type="match status" value="1"/>
</dbReference>
<evidence type="ECO:0000313" key="2">
    <source>
        <dbReference type="EMBL" id="MCG2588805.1"/>
    </source>
</evidence>
<dbReference type="Pfam" id="PF08240">
    <property type="entry name" value="ADH_N"/>
    <property type="match status" value="1"/>
</dbReference>
<sequence length="323" mass="35025">MKAILLKKYGTPYDLTIGKVAKPVPKHNEVLVRVHSASINDWDWGLVRGKPFVIRLFFGLRKPKIQFPGVDISGKIEALGSNVSSFEIGDEIYCDLSDCGLGGFAEYVCVPEKILSKKPSNISYSDASALPHAGVLALQGLVEKGKVRSGQSVLINGAGGGVGTLGIQILKSYGVKVTGVDSDKKLGLMKSLGFDSVMDFKKTEFTATGDKYDLILDAKSNRSVFKYARSLKKNGTYVTVGGSMVRLIEIALMGSLISLFTSKKLSVLILEPNKGLDRISKLAEKGQMKPVIDGPHPFDKIPELIQYFGEGKHLGKIVVEMDE</sequence>
<proteinExistence type="predicted"/>
<organism evidence="2 3">
    <name type="scientific">Rhodohalobacter sulfatireducens</name>
    <dbReference type="NCBI Taxonomy" id="2911366"/>
    <lineage>
        <taxon>Bacteria</taxon>
        <taxon>Pseudomonadati</taxon>
        <taxon>Balneolota</taxon>
        <taxon>Balneolia</taxon>
        <taxon>Balneolales</taxon>
        <taxon>Balneolaceae</taxon>
        <taxon>Rhodohalobacter</taxon>
    </lineage>
</organism>
<dbReference type="InterPro" id="IPR013154">
    <property type="entry name" value="ADH-like_N"/>
</dbReference>
<dbReference type="PANTHER" id="PTHR44013:SF1">
    <property type="entry name" value="ZINC-TYPE ALCOHOL DEHYDROGENASE-LIKE PROTEIN C16A3.02C"/>
    <property type="match status" value="1"/>
</dbReference>
<dbReference type="PROSITE" id="PS01162">
    <property type="entry name" value="QOR_ZETA_CRYSTAL"/>
    <property type="match status" value="1"/>
</dbReference>
<dbReference type="SMART" id="SM00829">
    <property type="entry name" value="PKS_ER"/>
    <property type="match status" value="1"/>
</dbReference>
<name>A0ABS9KD76_9BACT</name>
<reference evidence="2" key="1">
    <citation type="submission" date="2022-01" db="EMBL/GenBank/DDBJ databases">
        <authorList>
            <person name="Wang Y."/>
        </authorList>
    </citation>
    <scope>NUCLEOTIDE SEQUENCE</scope>
    <source>
        <strain evidence="2">WB101</strain>
    </source>
</reference>
<evidence type="ECO:0000259" key="1">
    <source>
        <dbReference type="SMART" id="SM00829"/>
    </source>
</evidence>
<dbReference type="PANTHER" id="PTHR44013">
    <property type="entry name" value="ZINC-TYPE ALCOHOL DEHYDROGENASE-LIKE PROTEIN C16A3.02C"/>
    <property type="match status" value="1"/>
</dbReference>
<dbReference type="CDD" id="cd08267">
    <property type="entry name" value="MDR1"/>
    <property type="match status" value="1"/>
</dbReference>
<dbReference type="Proteomes" id="UP001165366">
    <property type="component" value="Unassembled WGS sequence"/>
</dbReference>
<dbReference type="Gene3D" id="3.40.50.720">
    <property type="entry name" value="NAD(P)-binding Rossmann-like Domain"/>
    <property type="match status" value="1"/>
</dbReference>
<keyword evidence="3" id="KW-1185">Reference proteome</keyword>
<dbReference type="InterPro" id="IPR052733">
    <property type="entry name" value="Chloroplast_QOR"/>
</dbReference>
<dbReference type="SUPFAM" id="SSF51735">
    <property type="entry name" value="NAD(P)-binding Rossmann-fold domains"/>
    <property type="match status" value="1"/>
</dbReference>
<comment type="caution">
    <text evidence="2">The sequence shown here is derived from an EMBL/GenBank/DDBJ whole genome shotgun (WGS) entry which is preliminary data.</text>
</comment>
<dbReference type="Pfam" id="PF13602">
    <property type="entry name" value="ADH_zinc_N_2"/>
    <property type="match status" value="1"/>
</dbReference>
<accession>A0ABS9KD76</accession>
<feature type="domain" description="Enoyl reductase (ER)" evidence="1">
    <location>
        <begin position="10"/>
        <end position="319"/>
    </location>
</feature>
<reference evidence="2" key="2">
    <citation type="submission" date="2024-05" db="EMBL/GenBank/DDBJ databases">
        <title>Rhodohalobacter halophilus gen. nov., sp. nov., a moderately halophilic member of the family Balneolaceae.</title>
        <authorList>
            <person name="Xia J."/>
        </authorList>
    </citation>
    <scope>NUCLEOTIDE SEQUENCE</scope>
    <source>
        <strain evidence="2">WB101</strain>
    </source>
</reference>
<gene>
    <name evidence="2" type="ORF">L6773_09525</name>
</gene>
<dbReference type="RefSeq" id="WP_237853756.1">
    <property type="nucleotide sequence ID" value="NZ_JAKLWS010000010.1"/>
</dbReference>
<dbReference type="InterPro" id="IPR020843">
    <property type="entry name" value="ER"/>
</dbReference>
<evidence type="ECO:0000313" key="3">
    <source>
        <dbReference type="Proteomes" id="UP001165366"/>
    </source>
</evidence>
<dbReference type="Gene3D" id="3.90.180.10">
    <property type="entry name" value="Medium-chain alcohol dehydrogenases, catalytic domain"/>
    <property type="match status" value="1"/>
</dbReference>
<dbReference type="InterPro" id="IPR002364">
    <property type="entry name" value="Quin_OxRdtase/zeta-crystal_CS"/>
</dbReference>
<dbReference type="InterPro" id="IPR036291">
    <property type="entry name" value="NAD(P)-bd_dom_sf"/>
</dbReference>
<dbReference type="EMBL" id="JAKLWS010000010">
    <property type="protein sequence ID" value="MCG2588805.1"/>
    <property type="molecule type" value="Genomic_DNA"/>
</dbReference>
<protein>
    <submittedName>
        <fullName evidence="2">NAD(P)-dependent alcohol dehydrogenase</fullName>
    </submittedName>
</protein>
<dbReference type="InterPro" id="IPR011032">
    <property type="entry name" value="GroES-like_sf"/>
</dbReference>